<protein>
    <submittedName>
        <fullName evidence="2">Uncharacterized protein</fullName>
    </submittedName>
</protein>
<sequence>MPIRSMFVAAAFALASLEAAHAASLRPIDGMSIDLGEVSGVAYYTVGRDGFHVVTTLAQGMAGTPIRVECVLAPGQRVAFSTPYQADALEISRNGDSVLVRKVKSVSN</sequence>
<dbReference type="Proteomes" id="UP000181962">
    <property type="component" value="Chromosome"/>
</dbReference>
<accession>A0A1L3F0Z7</accession>
<evidence type="ECO:0000313" key="3">
    <source>
        <dbReference type="Proteomes" id="UP000181962"/>
    </source>
</evidence>
<dbReference type="RefSeq" id="WP_071908529.1">
    <property type="nucleotide sequence ID" value="NZ_CP017637.1"/>
</dbReference>
<dbReference type="OrthoDB" id="7916805at2"/>
<feature type="signal peptide" evidence="1">
    <location>
        <begin position="1"/>
        <end position="22"/>
    </location>
</feature>
<name>A0A1L3F0Z7_BRAJP</name>
<dbReference type="AlphaFoldDB" id="A0A1L3F0Z7"/>
<reference evidence="2 3" key="1">
    <citation type="submission" date="2016-11" db="EMBL/GenBank/DDBJ databases">
        <title>Complete Genome Sequence of Bradyrhizobium sp. strain J5, an isolated from soybean nodule in Hokkaido.</title>
        <authorList>
            <person name="Kanehara K."/>
        </authorList>
    </citation>
    <scope>NUCLEOTIDE SEQUENCE [LARGE SCALE GENOMIC DNA]</scope>
    <source>
        <strain evidence="2 3">J5</strain>
    </source>
</reference>
<proteinExistence type="predicted"/>
<evidence type="ECO:0000313" key="2">
    <source>
        <dbReference type="EMBL" id="APG06957.1"/>
    </source>
</evidence>
<keyword evidence="1" id="KW-0732">Signal</keyword>
<gene>
    <name evidence="2" type="ORF">BKD09_01325</name>
</gene>
<feature type="chain" id="PRO_5012634296" evidence="1">
    <location>
        <begin position="23"/>
        <end position="108"/>
    </location>
</feature>
<organism evidence="2 3">
    <name type="scientific">Bradyrhizobium japonicum</name>
    <dbReference type="NCBI Taxonomy" id="375"/>
    <lineage>
        <taxon>Bacteria</taxon>
        <taxon>Pseudomonadati</taxon>
        <taxon>Pseudomonadota</taxon>
        <taxon>Alphaproteobacteria</taxon>
        <taxon>Hyphomicrobiales</taxon>
        <taxon>Nitrobacteraceae</taxon>
        <taxon>Bradyrhizobium</taxon>
    </lineage>
</organism>
<dbReference type="EMBL" id="CP017637">
    <property type="protein sequence ID" value="APG06957.1"/>
    <property type="molecule type" value="Genomic_DNA"/>
</dbReference>
<evidence type="ECO:0000256" key="1">
    <source>
        <dbReference type="SAM" id="SignalP"/>
    </source>
</evidence>